<organism evidence="2 3">
    <name type="scientific">Frateuria aurantia (strain ATCC 33424 / DSM 6220 / KCTC 2777 / LMG 1558 / NBRC 3245 / NCIMB 13370)</name>
    <name type="common">Acetobacter aurantius</name>
    <dbReference type="NCBI Taxonomy" id="767434"/>
    <lineage>
        <taxon>Bacteria</taxon>
        <taxon>Pseudomonadati</taxon>
        <taxon>Pseudomonadota</taxon>
        <taxon>Gammaproteobacteria</taxon>
        <taxon>Lysobacterales</taxon>
        <taxon>Rhodanobacteraceae</taxon>
        <taxon>Frateuria</taxon>
    </lineage>
</organism>
<dbReference type="AlphaFoldDB" id="H8L664"/>
<evidence type="ECO:0000259" key="1">
    <source>
        <dbReference type="Pfam" id="PF04233"/>
    </source>
</evidence>
<protein>
    <submittedName>
        <fullName evidence="2">Phage putative head morphogenesis protein, SPP1 gp7 family</fullName>
    </submittedName>
</protein>
<dbReference type="EMBL" id="CP003350">
    <property type="protein sequence ID" value="AFC85908.1"/>
    <property type="molecule type" value="Genomic_DNA"/>
</dbReference>
<evidence type="ECO:0000313" key="2">
    <source>
        <dbReference type="EMBL" id="AFC85908.1"/>
    </source>
</evidence>
<dbReference type="InterPro" id="IPR006528">
    <property type="entry name" value="Phage_head_morphogenesis_dom"/>
</dbReference>
<dbReference type="KEGG" id="fau:Fraau_1487"/>
<dbReference type="eggNOG" id="COG2369">
    <property type="taxonomic scope" value="Bacteria"/>
</dbReference>
<proteinExistence type="predicted"/>
<sequence length="260" mass="29039">MRRPIRERATLAKIHTRRSPVPTRKAEIQYAASLKQVAAAIGRLIAGFDPGDIGALPDIQSRLEQYSYNLGDWAHRTGLRMIKDVNARDLKAWREHSRDMSHALRKELLNAPTGQAFHQRLTEQVHLIQSLPLDAARRVHHLTTEGLTSGRRAEDIAKEIARSGEVSASRAILIARTEVSRTASVLSQARAQHVGSTEYIWRTSQDGDVRPGHRAMNGTVCRWASPPGINEGTASKPRIMHHHPGCIWNCRCWADAIIAE</sequence>
<reference evidence="2" key="1">
    <citation type="submission" date="2012-02" db="EMBL/GenBank/DDBJ databases">
        <title>The complete genome of Frateuria aurantia DSM 6220.</title>
        <authorList>
            <consortium name="US DOE Joint Genome Institute (JGI-PGF)"/>
            <person name="Lucas S."/>
            <person name="Copeland A."/>
            <person name="Lapidus A."/>
            <person name="Glavina del Rio T."/>
            <person name="Dalin E."/>
            <person name="Tice H."/>
            <person name="Bruce D."/>
            <person name="Goodwin L."/>
            <person name="Pitluck S."/>
            <person name="Peters L."/>
            <person name="Ovchinnikova G."/>
            <person name="Teshima H."/>
            <person name="Kyrpides N."/>
            <person name="Mavromatis K."/>
            <person name="Ivanova N."/>
            <person name="Brettin T."/>
            <person name="Detter J.C."/>
            <person name="Han C."/>
            <person name="Larimer F."/>
            <person name="Land M."/>
            <person name="Hauser L."/>
            <person name="Markowitz V."/>
            <person name="Cheng J.-F."/>
            <person name="Hugenholtz P."/>
            <person name="Woyke T."/>
            <person name="Wu D."/>
            <person name="Brambilla E."/>
            <person name="Klenk H.-P."/>
            <person name="Eisen J.A."/>
        </authorList>
    </citation>
    <scope>NUCLEOTIDE SEQUENCE</scope>
    <source>
        <strain evidence="2">DSM 6220</strain>
    </source>
</reference>
<feature type="domain" description="Phage head morphogenesis" evidence="1">
    <location>
        <begin position="139"/>
        <end position="252"/>
    </location>
</feature>
<dbReference type="HOGENOM" id="CLU_087548_0_0_6"/>
<name>H8L664_FRAAD</name>
<dbReference type="Pfam" id="PF04233">
    <property type="entry name" value="Phage_Mu_F"/>
    <property type="match status" value="1"/>
</dbReference>
<evidence type="ECO:0000313" key="3">
    <source>
        <dbReference type="Proteomes" id="UP000005234"/>
    </source>
</evidence>
<gene>
    <name evidence="2" type="ordered locus">Fraau_1487</name>
</gene>
<dbReference type="STRING" id="767434.Fraau_1487"/>
<keyword evidence="3" id="KW-1185">Reference proteome</keyword>
<dbReference type="Proteomes" id="UP000005234">
    <property type="component" value="Chromosome"/>
</dbReference>
<dbReference type="NCBIfam" id="TIGR01641">
    <property type="entry name" value="phageSPP1_gp7"/>
    <property type="match status" value="1"/>
</dbReference>
<accession>H8L664</accession>